<comment type="subcellular location">
    <subcellularLocation>
        <location evidence="1">Nucleus</location>
    </subcellularLocation>
</comment>
<dbReference type="Proteomes" id="UP000594638">
    <property type="component" value="Unassembled WGS sequence"/>
</dbReference>
<evidence type="ECO:0000256" key="1">
    <source>
        <dbReference type="ARBA" id="ARBA00004123"/>
    </source>
</evidence>
<gene>
    <name evidence="7" type="ORF">OLEA9_A015340</name>
</gene>
<comment type="similarity">
    <text evidence="5">Belongs to the NFYC/HAP5 subunit family.</text>
</comment>
<organism evidence="7 8">
    <name type="scientific">Olea europaea subsp. europaea</name>
    <dbReference type="NCBI Taxonomy" id="158383"/>
    <lineage>
        <taxon>Eukaryota</taxon>
        <taxon>Viridiplantae</taxon>
        <taxon>Streptophyta</taxon>
        <taxon>Embryophyta</taxon>
        <taxon>Tracheophyta</taxon>
        <taxon>Spermatophyta</taxon>
        <taxon>Magnoliopsida</taxon>
        <taxon>eudicotyledons</taxon>
        <taxon>Gunneridae</taxon>
        <taxon>Pentapetalae</taxon>
        <taxon>asterids</taxon>
        <taxon>lamiids</taxon>
        <taxon>Lamiales</taxon>
        <taxon>Oleaceae</taxon>
        <taxon>Oleeae</taxon>
        <taxon>Olea</taxon>
    </lineage>
</organism>
<evidence type="ECO:0000259" key="6">
    <source>
        <dbReference type="Pfam" id="PF00125"/>
    </source>
</evidence>
<dbReference type="InterPro" id="IPR050568">
    <property type="entry name" value="Transcr_DNA_Rep_Reg"/>
</dbReference>
<keyword evidence="2" id="KW-0805">Transcription regulation</keyword>
<evidence type="ECO:0000313" key="8">
    <source>
        <dbReference type="Proteomes" id="UP000594638"/>
    </source>
</evidence>
<dbReference type="Gene3D" id="1.10.20.10">
    <property type="entry name" value="Histone, subunit A"/>
    <property type="match status" value="1"/>
</dbReference>
<dbReference type="Gramene" id="OE9A015340T1">
    <property type="protein sequence ID" value="OE9A015340C1"/>
    <property type="gene ID" value="OE9A015340"/>
</dbReference>
<dbReference type="OrthoDB" id="1272441at2759"/>
<reference evidence="7 8" key="1">
    <citation type="submission" date="2019-12" db="EMBL/GenBank/DDBJ databases">
        <authorList>
            <person name="Alioto T."/>
            <person name="Alioto T."/>
            <person name="Gomez Garrido J."/>
        </authorList>
    </citation>
    <scope>NUCLEOTIDE SEQUENCE [LARGE SCALE GENOMIC DNA]</scope>
</reference>
<dbReference type="InterPro" id="IPR009072">
    <property type="entry name" value="Histone-fold"/>
</dbReference>
<accession>A0A8S0VA26</accession>
<comment type="caution">
    <text evidence="7">The sequence shown here is derived from an EMBL/GenBank/DDBJ whole genome shotgun (WGS) entry which is preliminary data.</text>
</comment>
<dbReference type="EMBL" id="CACTIH010009190">
    <property type="protein sequence ID" value="CAA3027110.1"/>
    <property type="molecule type" value="Genomic_DNA"/>
</dbReference>
<dbReference type="PANTHER" id="PTHR10252:SF124">
    <property type="entry name" value="NUCLEAR TRANSCRIPTION FACTOR Y SUBUNIT C-10"/>
    <property type="match status" value="1"/>
</dbReference>
<dbReference type="SUPFAM" id="SSF47113">
    <property type="entry name" value="Histone-fold"/>
    <property type="match status" value="1"/>
</dbReference>
<dbReference type="AlphaFoldDB" id="A0A8S0VA26"/>
<dbReference type="InterPro" id="IPR007125">
    <property type="entry name" value="H2A/H2B/H3"/>
</dbReference>
<evidence type="ECO:0000313" key="7">
    <source>
        <dbReference type="EMBL" id="CAA3027110.1"/>
    </source>
</evidence>
<evidence type="ECO:0000256" key="4">
    <source>
        <dbReference type="ARBA" id="ARBA00023242"/>
    </source>
</evidence>
<dbReference type="GO" id="GO:0006355">
    <property type="term" value="P:regulation of DNA-templated transcription"/>
    <property type="evidence" value="ECO:0007669"/>
    <property type="project" value="TreeGrafter"/>
</dbReference>
<proteinExistence type="inferred from homology"/>
<dbReference type="Pfam" id="PF00125">
    <property type="entry name" value="Histone"/>
    <property type="match status" value="1"/>
</dbReference>
<keyword evidence="3" id="KW-0804">Transcription</keyword>
<evidence type="ECO:0000256" key="2">
    <source>
        <dbReference type="ARBA" id="ARBA00023015"/>
    </source>
</evidence>
<keyword evidence="4" id="KW-0539">Nucleus</keyword>
<evidence type="ECO:0000256" key="3">
    <source>
        <dbReference type="ARBA" id="ARBA00023163"/>
    </source>
</evidence>
<keyword evidence="8" id="KW-1185">Reference proteome</keyword>
<dbReference type="GO" id="GO:0046982">
    <property type="term" value="F:protein heterodimerization activity"/>
    <property type="evidence" value="ECO:0007669"/>
    <property type="project" value="InterPro"/>
</dbReference>
<protein>
    <submittedName>
        <fullName evidence="7">Nuclear transcription factor Y subunit gamma-like isoform X1</fullName>
    </submittedName>
</protein>
<dbReference type="GO" id="GO:0000976">
    <property type="term" value="F:transcription cis-regulatory region binding"/>
    <property type="evidence" value="ECO:0007669"/>
    <property type="project" value="TreeGrafter"/>
</dbReference>
<dbReference type="GO" id="GO:0005634">
    <property type="term" value="C:nucleus"/>
    <property type="evidence" value="ECO:0007669"/>
    <property type="project" value="UniProtKB-SubCell"/>
</dbReference>
<evidence type="ECO:0000256" key="5">
    <source>
        <dbReference type="ARBA" id="ARBA00038129"/>
    </source>
</evidence>
<feature type="domain" description="Core Histone H2A/H2B/H3" evidence="6">
    <location>
        <begin position="56"/>
        <end position="108"/>
    </location>
</feature>
<dbReference type="PANTHER" id="PTHR10252">
    <property type="entry name" value="HISTONE-LIKE TRANSCRIPTION FACTOR CCAAT-RELATED"/>
    <property type="match status" value="1"/>
</dbReference>
<sequence length="190" mass="21991">MRQIIKIAKHSLKKQDGAARSSHFMILLKQNMLTFWKERLVEIRNSRDIQYKHLLPFARIRKIISADTPILFAKACEIFILDLTLRAWMNAEDNSRQSLQPRDVFTAIMGEELLSFLAKIVSSDRYEALLMRSQEAPQHLVFPQSFSAAETNYRQGSNEQRVADCPGGTDQYSEYPMYLHNLNSVSDTTY</sequence>
<name>A0A8S0VA26_OLEEU</name>